<feature type="non-terminal residue" evidence="10">
    <location>
        <position position="1"/>
    </location>
</feature>
<dbReference type="PROSITE" id="PS51987">
    <property type="entry name" value="GS_CATALYTIC"/>
    <property type="match status" value="1"/>
</dbReference>
<proteinExistence type="inferred from homology"/>
<evidence type="ECO:0000256" key="1">
    <source>
        <dbReference type="ARBA" id="ARBA00004496"/>
    </source>
</evidence>
<evidence type="ECO:0000256" key="4">
    <source>
        <dbReference type="ARBA" id="ARBA00022490"/>
    </source>
</evidence>
<dbReference type="SUPFAM" id="SSF55931">
    <property type="entry name" value="Glutamine synthetase/guanido kinase"/>
    <property type="match status" value="1"/>
</dbReference>
<dbReference type="OrthoDB" id="1936100at2759"/>
<dbReference type="AlphaFoldDB" id="A0A443QBU5"/>
<evidence type="ECO:0000256" key="2">
    <source>
        <dbReference type="ARBA" id="ARBA00009897"/>
    </source>
</evidence>
<dbReference type="GO" id="GO:0005737">
    <property type="term" value="C:cytoplasm"/>
    <property type="evidence" value="ECO:0007669"/>
    <property type="project" value="UniProtKB-SubCell"/>
</dbReference>
<keyword evidence="4" id="KW-0963">Cytoplasm</keyword>
<protein>
    <recommendedName>
        <fullName evidence="3">glutamine synthetase</fullName>
        <ecNumber evidence="3">6.3.1.2</ecNumber>
    </recommendedName>
</protein>
<keyword evidence="7" id="KW-0067">ATP-binding</keyword>
<gene>
    <name evidence="10" type="ORF">B4U79_06282</name>
</gene>
<dbReference type="GO" id="GO:0004356">
    <property type="term" value="F:glutamine synthetase activity"/>
    <property type="evidence" value="ECO:0007669"/>
    <property type="project" value="UniProtKB-EC"/>
</dbReference>
<dbReference type="InterPro" id="IPR008146">
    <property type="entry name" value="Gln_synth_cat_dom"/>
</dbReference>
<dbReference type="EMBL" id="NCKU01011326">
    <property type="protein sequence ID" value="RWS00480.1"/>
    <property type="molecule type" value="Genomic_DNA"/>
</dbReference>
<evidence type="ECO:0000313" key="11">
    <source>
        <dbReference type="Proteomes" id="UP000285301"/>
    </source>
</evidence>
<evidence type="ECO:0000256" key="5">
    <source>
        <dbReference type="ARBA" id="ARBA00022598"/>
    </source>
</evidence>
<evidence type="ECO:0000256" key="7">
    <source>
        <dbReference type="ARBA" id="ARBA00022840"/>
    </source>
</evidence>
<dbReference type="SMART" id="SM01230">
    <property type="entry name" value="Gln-synt_C"/>
    <property type="match status" value="1"/>
</dbReference>
<dbReference type="GO" id="GO:0005524">
    <property type="term" value="F:ATP binding"/>
    <property type="evidence" value="ECO:0007669"/>
    <property type="project" value="UniProtKB-KW"/>
</dbReference>
<evidence type="ECO:0000256" key="6">
    <source>
        <dbReference type="ARBA" id="ARBA00022741"/>
    </source>
</evidence>
<dbReference type="PANTHER" id="PTHR20852:SF57">
    <property type="entry name" value="GLUTAMINE SYNTHETASE 2 CYTOPLASMIC"/>
    <property type="match status" value="1"/>
</dbReference>
<dbReference type="FunFam" id="3.30.590.10:FF:000011">
    <property type="entry name" value="Glutamine synthetase"/>
    <property type="match status" value="1"/>
</dbReference>
<organism evidence="10 11">
    <name type="scientific">Dinothrombium tinctorium</name>
    <dbReference type="NCBI Taxonomy" id="1965070"/>
    <lineage>
        <taxon>Eukaryota</taxon>
        <taxon>Metazoa</taxon>
        <taxon>Ecdysozoa</taxon>
        <taxon>Arthropoda</taxon>
        <taxon>Chelicerata</taxon>
        <taxon>Arachnida</taxon>
        <taxon>Acari</taxon>
        <taxon>Acariformes</taxon>
        <taxon>Trombidiformes</taxon>
        <taxon>Prostigmata</taxon>
        <taxon>Anystina</taxon>
        <taxon>Parasitengona</taxon>
        <taxon>Trombidioidea</taxon>
        <taxon>Trombidiidae</taxon>
        <taxon>Dinothrombium</taxon>
    </lineage>
</organism>
<dbReference type="InterPro" id="IPR014746">
    <property type="entry name" value="Gln_synth/guanido_kin_cat_dom"/>
</dbReference>
<dbReference type="PANTHER" id="PTHR20852">
    <property type="entry name" value="GLUTAMINE SYNTHETASE"/>
    <property type="match status" value="1"/>
</dbReference>
<evidence type="ECO:0000256" key="3">
    <source>
        <dbReference type="ARBA" id="ARBA00012937"/>
    </source>
</evidence>
<keyword evidence="6" id="KW-0547">Nucleotide-binding</keyword>
<accession>A0A443QBU5</accession>
<evidence type="ECO:0000259" key="9">
    <source>
        <dbReference type="PROSITE" id="PS51987"/>
    </source>
</evidence>
<dbReference type="Proteomes" id="UP000285301">
    <property type="component" value="Unassembled WGS sequence"/>
</dbReference>
<keyword evidence="11" id="KW-1185">Reference proteome</keyword>
<dbReference type="Gene3D" id="3.30.590.10">
    <property type="entry name" value="Glutamine synthetase/guanido kinase, catalytic domain"/>
    <property type="match status" value="1"/>
</dbReference>
<comment type="similarity">
    <text evidence="2 8">Belongs to the glutamine synthetase family.</text>
</comment>
<sequence>PTDKIQVNYVLIDGTGECLRLKTRTLGFTPSQASDLPKWRYCGSATGQATGNKAEYSLKSVALYNDPFKVAEKFDVCVSFDPKPIADDWNGTDAHCNFSTKQMREKDGIKHIEEAIEKLRCNHQEHINLYDPKGGKHETSQINIFTCGVGDRGASIRIQRQVAEDGFGYLEDRQPASNCNAYVVIAALVKTVLLE</sequence>
<keyword evidence="5" id="KW-0436">Ligase</keyword>
<comment type="subcellular location">
    <subcellularLocation>
        <location evidence="1">Cytoplasm</location>
    </subcellularLocation>
</comment>
<dbReference type="STRING" id="1965070.A0A443QBU5"/>
<evidence type="ECO:0000313" key="10">
    <source>
        <dbReference type="EMBL" id="RWS00480.1"/>
    </source>
</evidence>
<evidence type="ECO:0000256" key="8">
    <source>
        <dbReference type="PROSITE-ProRule" id="PRU01331"/>
    </source>
</evidence>
<reference evidence="10 11" key="1">
    <citation type="journal article" date="2018" name="Gigascience">
        <title>Genomes of trombidid mites reveal novel predicted allergens and laterally-transferred genes associated with secondary metabolism.</title>
        <authorList>
            <person name="Dong X."/>
            <person name="Chaisiri K."/>
            <person name="Xia D."/>
            <person name="Armstrong S.D."/>
            <person name="Fang Y."/>
            <person name="Donnelly M.J."/>
            <person name="Kadowaki T."/>
            <person name="McGarry J.W."/>
            <person name="Darby A.C."/>
            <person name="Makepeace B.L."/>
        </authorList>
    </citation>
    <scope>NUCLEOTIDE SEQUENCE [LARGE SCALE GENOMIC DNA]</scope>
    <source>
        <strain evidence="10">UoL-WK</strain>
    </source>
</reference>
<dbReference type="InterPro" id="IPR050292">
    <property type="entry name" value="Glutamine_Synthetase"/>
</dbReference>
<dbReference type="EC" id="6.3.1.2" evidence="3"/>
<feature type="domain" description="GS catalytic" evidence="9">
    <location>
        <begin position="1"/>
        <end position="195"/>
    </location>
</feature>
<name>A0A443QBU5_9ACAR</name>
<comment type="caution">
    <text evidence="10">The sequence shown here is derived from an EMBL/GenBank/DDBJ whole genome shotgun (WGS) entry which is preliminary data.</text>
</comment>
<dbReference type="GO" id="GO:0006542">
    <property type="term" value="P:glutamine biosynthetic process"/>
    <property type="evidence" value="ECO:0007669"/>
    <property type="project" value="TreeGrafter"/>
</dbReference>